<protein>
    <submittedName>
        <fullName evidence="1">Uncharacterized protein</fullName>
    </submittedName>
</protein>
<organism evidence="1 2">
    <name type="scientific">Micromonospora marina</name>
    <dbReference type="NCBI Taxonomy" id="307120"/>
    <lineage>
        <taxon>Bacteria</taxon>
        <taxon>Bacillati</taxon>
        <taxon>Actinomycetota</taxon>
        <taxon>Actinomycetes</taxon>
        <taxon>Micromonosporales</taxon>
        <taxon>Micromonosporaceae</taxon>
        <taxon>Micromonospora</taxon>
    </lineage>
</organism>
<evidence type="ECO:0000313" key="2">
    <source>
        <dbReference type="Proteomes" id="UP000198551"/>
    </source>
</evidence>
<sequence length="54" mass="6354">MELKWRTPNEHIKSRHVGDALVKFRHCPHYFPTIRRACKIILEGLTIALVEKAE</sequence>
<reference evidence="2" key="1">
    <citation type="submission" date="2016-06" db="EMBL/GenBank/DDBJ databases">
        <authorList>
            <person name="Varghese N."/>
        </authorList>
    </citation>
    <scope>NUCLEOTIDE SEQUENCE [LARGE SCALE GENOMIC DNA]</scope>
    <source>
        <strain evidence="2">DSM 45555</strain>
    </source>
</reference>
<dbReference type="EMBL" id="FMCV01000038">
    <property type="protein sequence ID" value="SCF45835.1"/>
    <property type="molecule type" value="Genomic_DNA"/>
</dbReference>
<proteinExistence type="predicted"/>
<keyword evidence="2" id="KW-1185">Reference proteome</keyword>
<evidence type="ECO:0000313" key="1">
    <source>
        <dbReference type="EMBL" id="SCF45835.1"/>
    </source>
</evidence>
<name>A0A1C5AKT0_9ACTN</name>
<accession>A0A1C5AKT0</accession>
<dbReference type="Proteomes" id="UP000198551">
    <property type="component" value="Unassembled WGS sequence"/>
</dbReference>
<gene>
    <name evidence="1" type="ORF">GA0070215_1383</name>
</gene>
<dbReference type="AlphaFoldDB" id="A0A1C5AKT0"/>